<reference evidence="1" key="1">
    <citation type="journal article" date="2021" name="IMA Fungus">
        <title>Genomic characterization of three marine fungi, including Emericellopsis atlantica sp. nov. with signatures of a generalist lifestyle and marine biomass degradation.</title>
        <authorList>
            <person name="Hagestad O.C."/>
            <person name="Hou L."/>
            <person name="Andersen J.H."/>
            <person name="Hansen E.H."/>
            <person name="Altermark B."/>
            <person name="Li C."/>
            <person name="Kuhnert E."/>
            <person name="Cox R.J."/>
            <person name="Crous P.W."/>
            <person name="Spatafora J.W."/>
            <person name="Lail K."/>
            <person name="Amirebrahimi M."/>
            <person name="Lipzen A."/>
            <person name="Pangilinan J."/>
            <person name="Andreopoulos W."/>
            <person name="Hayes R.D."/>
            <person name="Ng V."/>
            <person name="Grigoriev I.V."/>
            <person name="Jackson S.A."/>
            <person name="Sutton T.D.S."/>
            <person name="Dobson A.D.W."/>
            <person name="Rama T."/>
        </authorList>
    </citation>
    <scope>NUCLEOTIDE SEQUENCE</scope>
    <source>
        <strain evidence="1">TS7</strain>
    </source>
</reference>
<dbReference type="Proteomes" id="UP000887229">
    <property type="component" value="Unassembled WGS sequence"/>
</dbReference>
<dbReference type="AlphaFoldDB" id="A0A9P7ZFD1"/>
<name>A0A9P7ZFD1_9HYPO</name>
<gene>
    <name evidence="1" type="ORF">F5Z01DRAFT_355540</name>
</gene>
<keyword evidence="2" id="KW-1185">Reference proteome</keyword>
<comment type="caution">
    <text evidence="1">The sequence shown here is derived from an EMBL/GenBank/DDBJ whole genome shotgun (WGS) entry which is preliminary data.</text>
</comment>
<protein>
    <submittedName>
        <fullName evidence="1">Uncharacterized protein</fullName>
    </submittedName>
</protein>
<dbReference type="EMBL" id="MU251275">
    <property type="protein sequence ID" value="KAG9250671.1"/>
    <property type="molecule type" value="Genomic_DNA"/>
</dbReference>
<organism evidence="1 2">
    <name type="scientific">Emericellopsis atlantica</name>
    <dbReference type="NCBI Taxonomy" id="2614577"/>
    <lineage>
        <taxon>Eukaryota</taxon>
        <taxon>Fungi</taxon>
        <taxon>Dikarya</taxon>
        <taxon>Ascomycota</taxon>
        <taxon>Pezizomycotina</taxon>
        <taxon>Sordariomycetes</taxon>
        <taxon>Hypocreomycetidae</taxon>
        <taxon>Hypocreales</taxon>
        <taxon>Bionectriaceae</taxon>
        <taxon>Emericellopsis</taxon>
    </lineage>
</organism>
<sequence length="864" mass="98898">MHRQGQPIFRHIPQSRTDLSPKSCEALDKDGSECKRMLQKPQYDFCSEHYFEKKKLYAKYKQTQADYEARRGLASNLSVDAMEEIVRLGDKVVAMRDEVNRRFFSRGAGNNRGHIQQILKIKNEVDRLKTLIASRQPESTNFAADEEPALTSAAATEGQTRVYRSLLSPDVPLSELNHLPRDHPVVIIREFTDAIRNSQVDKIYKIFPSLNDSTELIHDPEEGTERAPDKGDLVIHYIFREFLVWTENTEVLAIASKTETIDTFLRHSTTELDNYIKFLEAFKSGRPDTSHFLRDAICDYLLPQDAPCITILGARIASEPCQRRMGIDGWDILYQYFSHEDTWRYLEQYSVMYDDLLLAKKLCTLHRYDNPGDEGPSWLHPDDDVSQECGMALLLGFVAQTKGFCDPKKPFTNRVDGSITEKQTRNYVAGRMSKNDPLAQKLIQELSSRVVRLLVFVYDRETRKSIIETGDMGHNWISRTRTACNQKQLVDAPWEIEWSVKNILDDLELIRSIRDRMTGRNYYEFIIIDRNDRPKFDVLECVADALMQLSGNLSGQGVLVKTVRDVIPSAEQDRFLKAVVGEVPPSWRLSTSVPHVEYEGNRLRAWDIQRNHPNIVEDKKDKHRWDNRENNILSGILSSMEGAGVISRAVKFERPHATAKLLMAVDGHEDLYWDYSSISGGALEFNTRLGELRLHNTASKVLCNATLSLDGDGLRRFAKAFKDGNPAAVFAKGMIHTNYCAWPLPHMSDNPVFADLNFCTPDGHLYKWKSLPFDFPTSFESWQYYLHCEINCKLPFVRATQTTFIICASTAAEAETNVDRLLVVAEKLGWRLSFPMTHRWTSELNVLDAEVLWKGIQPLAAQLL</sequence>
<dbReference type="GeneID" id="70290171"/>
<accession>A0A9P7ZFD1</accession>
<dbReference type="OrthoDB" id="5149704at2759"/>
<proteinExistence type="predicted"/>
<dbReference type="RefSeq" id="XP_046114595.1">
    <property type="nucleotide sequence ID" value="XM_046259268.1"/>
</dbReference>
<evidence type="ECO:0000313" key="1">
    <source>
        <dbReference type="EMBL" id="KAG9250671.1"/>
    </source>
</evidence>
<evidence type="ECO:0000313" key="2">
    <source>
        <dbReference type="Proteomes" id="UP000887229"/>
    </source>
</evidence>